<dbReference type="AlphaFoldDB" id="A0A7S8ICV0"/>
<reference evidence="1 2" key="1">
    <citation type="submission" date="2020-02" db="EMBL/GenBank/DDBJ databases">
        <authorList>
            <person name="Zheng R.K."/>
            <person name="Sun C.M."/>
        </authorList>
    </citation>
    <scope>NUCLEOTIDE SEQUENCE [LARGE SCALE GENOMIC DNA]</scope>
    <source>
        <strain evidence="2">rifampicinis</strain>
    </source>
</reference>
<sequence length="238" mass="26125">MLLNNFLLLGDFNVIDLWPLLLVALGLQLLLRGDIIPSAEGRTFGITRGSVQSGTLDVQAGDIDLVVGALDGPERLIAGQYALQTRPRLETAGSHAHIIMRRNQTPWISFANWELGLARNMPWEVVLGTHIGQIDWDASGIVVERALISTGLGDIRLVCPPEAMGNIEVHSILGTIQIVTPTETRTHITIRQRRFSKVHADMGRYTQAEDGSYLANSPNNSPEINLFIDSIVGDVYLI</sequence>
<dbReference type="KEGG" id="pmet:G4Y79_13355"/>
<protein>
    <submittedName>
        <fullName evidence="1">Uncharacterized protein</fullName>
    </submittedName>
</protein>
<accession>A0A7S8ICV0</accession>
<name>A0A7S8ICV0_9CHLR</name>
<proteinExistence type="predicted"/>
<evidence type="ECO:0000313" key="2">
    <source>
        <dbReference type="Proteomes" id="UP000594468"/>
    </source>
</evidence>
<evidence type="ECO:0000313" key="1">
    <source>
        <dbReference type="EMBL" id="QPC80699.1"/>
    </source>
</evidence>
<dbReference type="Proteomes" id="UP000594468">
    <property type="component" value="Chromosome"/>
</dbReference>
<dbReference type="EMBL" id="CP062983">
    <property type="protein sequence ID" value="QPC80699.1"/>
    <property type="molecule type" value="Genomic_DNA"/>
</dbReference>
<gene>
    <name evidence="1" type="ORF">G4Y79_13355</name>
</gene>
<organism evidence="1 2">
    <name type="scientific">Phototrophicus methaneseepsis</name>
    <dbReference type="NCBI Taxonomy" id="2710758"/>
    <lineage>
        <taxon>Bacteria</taxon>
        <taxon>Bacillati</taxon>
        <taxon>Chloroflexota</taxon>
        <taxon>Candidatus Thermofontia</taxon>
        <taxon>Phototrophicales</taxon>
        <taxon>Phototrophicaceae</taxon>
        <taxon>Phototrophicus</taxon>
    </lineage>
</organism>
<keyword evidence="2" id="KW-1185">Reference proteome</keyword>